<dbReference type="InterPro" id="IPR000814">
    <property type="entry name" value="TBP"/>
</dbReference>
<comment type="similarity">
    <text evidence="1">Belongs to the TBP family.</text>
</comment>
<dbReference type="GO" id="GO:0003677">
    <property type="term" value="F:DNA binding"/>
    <property type="evidence" value="ECO:0007669"/>
    <property type="project" value="UniProtKB-KW"/>
</dbReference>
<keyword evidence="3" id="KW-0238">DNA-binding</keyword>
<evidence type="ECO:0000313" key="5">
    <source>
        <dbReference type="EMBL" id="MDF9748305.1"/>
    </source>
</evidence>
<dbReference type="EMBL" id="JAMQOT010000014">
    <property type="protein sequence ID" value="MDF9748305.1"/>
    <property type="molecule type" value="Genomic_DNA"/>
</dbReference>
<protein>
    <submittedName>
        <fullName evidence="5">TATA-box-binding protein C</fullName>
    </submittedName>
</protein>
<gene>
    <name evidence="5" type="ORF">NDI89_22340</name>
</gene>
<proteinExistence type="inferred from homology"/>
<evidence type="ECO:0000313" key="6">
    <source>
        <dbReference type="Proteomes" id="UP001154061"/>
    </source>
</evidence>
<evidence type="ECO:0000256" key="2">
    <source>
        <dbReference type="ARBA" id="ARBA00022737"/>
    </source>
</evidence>
<accession>A0A9Q4Q1Q0</accession>
<dbReference type="PANTHER" id="PTHR10126">
    <property type="entry name" value="TATA-BOX BINDING PROTEIN"/>
    <property type="match status" value="1"/>
</dbReference>
<evidence type="ECO:0000256" key="3">
    <source>
        <dbReference type="ARBA" id="ARBA00023125"/>
    </source>
</evidence>
<evidence type="ECO:0000256" key="4">
    <source>
        <dbReference type="ARBA" id="ARBA00023163"/>
    </source>
</evidence>
<organism evidence="5 6">
    <name type="scientific">Natrinema salsiterrestre</name>
    <dbReference type="NCBI Taxonomy" id="2950540"/>
    <lineage>
        <taxon>Archaea</taxon>
        <taxon>Methanobacteriati</taxon>
        <taxon>Methanobacteriota</taxon>
        <taxon>Stenosarchaea group</taxon>
        <taxon>Halobacteria</taxon>
        <taxon>Halobacteriales</taxon>
        <taxon>Natrialbaceae</taxon>
        <taxon>Natrinema</taxon>
    </lineage>
</organism>
<dbReference type="Pfam" id="PF00352">
    <property type="entry name" value="TBP"/>
    <property type="match status" value="2"/>
</dbReference>
<reference evidence="5" key="1">
    <citation type="submission" date="2022-06" db="EMBL/GenBank/DDBJ databases">
        <title>Natrinema sp. a new haloarchaeum isolate from saline soil.</title>
        <authorList>
            <person name="Strakova D."/>
            <person name="Galisteo C."/>
            <person name="Sanchez-Porro C."/>
            <person name="Ventosa A."/>
        </authorList>
    </citation>
    <scope>NUCLEOTIDE SEQUENCE</scope>
    <source>
        <strain evidence="5">S1CR25-10</strain>
    </source>
</reference>
<name>A0A9Q4Q1Q0_9EURY</name>
<dbReference type="Proteomes" id="UP001154061">
    <property type="component" value="Unassembled WGS sequence"/>
</dbReference>
<dbReference type="RefSeq" id="WP_277524897.1">
    <property type="nucleotide sequence ID" value="NZ_JAMQOT010000014.1"/>
</dbReference>
<dbReference type="AlphaFoldDB" id="A0A9Q4Q1Q0"/>
<keyword evidence="6" id="KW-1185">Reference proteome</keyword>
<dbReference type="InterPro" id="IPR012295">
    <property type="entry name" value="TBP_dom_sf"/>
</dbReference>
<dbReference type="PRINTS" id="PR00686">
    <property type="entry name" value="TIFACTORIID"/>
</dbReference>
<comment type="caution">
    <text evidence="5">The sequence shown here is derived from an EMBL/GenBank/DDBJ whole genome shotgun (WGS) entry which is preliminary data.</text>
</comment>
<dbReference type="GO" id="GO:0006352">
    <property type="term" value="P:DNA-templated transcription initiation"/>
    <property type="evidence" value="ECO:0007669"/>
    <property type="project" value="InterPro"/>
</dbReference>
<evidence type="ECO:0000256" key="1">
    <source>
        <dbReference type="ARBA" id="ARBA00005560"/>
    </source>
</evidence>
<dbReference type="Gene3D" id="3.30.310.10">
    <property type="entry name" value="TATA-Binding Protein"/>
    <property type="match status" value="2"/>
</dbReference>
<keyword evidence="4" id="KW-0804">Transcription</keyword>
<dbReference type="SUPFAM" id="SSF55945">
    <property type="entry name" value="TATA-box binding protein-like"/>
    <property type="match status" value="2"/>
</dbReference>
<keyword evidence="2" id="KW-0677">Repeat</keyword>
<sequence length="181" mass="19800">MPEVVNVVAAGSLGRQLDISAVGDDIDAAEVNYNTDGYQTPTVYLREQEGGPLVTVYESGSYHISGATSITEVEGVYEWLVEALNRLGIEGIDPEFEVKNVVLVGDLNLKLDLTRLALELGLEQTEYEPEQFSGLVYRPTELPSVFLLFASGRVVVPGSPDEKTAFRAFDNLQEKLSEVTD</sequence>